<feature type="transmembrane region" description="Helical" evidence="5">
    <location>
        <begin position="332"/>
        <end position="351"/>
    </location>
</feature>
<sequence>MMSLMRDAPIGQLIRFVTRNRVLLYPDELPDFQCPPSIANTSSAPSVATLTYSNHDVEAATSGRPEKEAAPSPFLVDWYGNDDVENPQNWSGWRKGFVTFQICIYTLAVYMGSAIYTPSAPGVMEYFGVSEQVASLGLSLYVLAYGMGPLIFSPLSEIPAIGRNWPYIVTMIIFVVLCVPTALVDNIGGLLVLRFLQGFFGSPALATGAASLADIYPLMFLPYALCLWALAATSGPALGPVISGFSVPAESWRWSLWEILWLAGPVLLVMILFLPETSSHNILLRRAKRLRKLTGNSELRSLSELIQARMTAREVAFEALVRPMQLMIMDPAIGYTAVYAALCYAIYYSFFEVFPMVYIELYGFNVGEMGLTFLSITVGTVVSIAGYYAYFYWIVTPAIISGAPDIPEYRLIPALFSSFLLPIGLFIFAWTGNGHTHWIVSVIGIFLFTVGMFLLMQSIFAYLPAVYPQYTASTFAGNDFARSSLAFAAVMFSRPMYRAMGIGPGTSLLAALTAACIVGIFILFFYGEKLRARSRFSAKY</sequence>
<keyword evidence="3 5" id="KW-1133">Transmembrane helix</keyword>
<dbReference type="GO" id="GO:0005886">
    <property type="term" value="C:plasma membrane"/>
    <property type="evidence" value="ECO:0007669"/>
    <property type="project" value="TreeGrafter"/>
</dbReference>
<evidence type="ECO:0000313" key="8">
    <source>
        <dbReference type="Proteomes" id="UP001147752"/>
    </source>
</evidence>
<keyword evidence="8" id="KW-1185">Reference proteome</keyword>
<feature type="transmembrane region" description="Helical" evidence="5">
    <location>
        <begin position="220"/>
        <end position="239"/>
    </location>
</feature>
<dbReference type="GO" id="GO:0015244">
    <property type="term" value="F:fluconazole transmembrane transporter activity"/>
    <property type="evidence" value="ECO:0007669"/>
    <property type="project" value="TreeGrafter"/>
</dbReference>
<proteinExistence type="predicted"/>
<evidence type="ECO:0000256" key="3">
    <source>
        <dbReference type="ARBA" id="ARBA00022989"/>
    </source>
</evidence>
<feature type="transmembrane region" description="Helical" evidence="5">
    <location>
        <begin position="371"/>
        <end position="390"/>
    </location>
</feature>
<evidence type="ECO:0000256" key="1">
    <source>
        <dbReference type="ARBA" id="ARBA00004141"/>
    </source>
</evidence>
<dbReference type="Proteomes" id="UP001147752">
    <property type="component" value="Unassembled WGS sequence"/>
</dbReference>
<organism evidence="7 8">
    <name type="scientific">Penicillium concentricum</name>
    <dbReference type="NCBI Taxonomy" id="293559"/>
    <lineage>
        <taxon>Eukaryota</taxon>
        <taxon>Fungi</taxon>
        <taxon>Dikarya</taxon>
        <taxon>Ascomycota</taxon>
        <taxon>Pezizomycotina</taxon>
        <taxon>Eurotiomycetes</taxon>
        <taxon>Eurotiomycetidae</taxon>
        <taxon>Eurotiales</taxon>
        <taxon>Aspergillaceae</taxon>
        <taxon>Penicillium</taxon>
    </lineage>
</organism>
<evidence type="ECO:0000256" key="4">
    <source>
        <dbReference type="ARBA" id="ARBA00023136"/>
    </source>
</evidence>
<feature type="transmembrane region" description="Helical" evidence="5">
    <location>
        <begin position="136"/>
        <end position="153"/>
    </location>
</feature>
<dbReference type="Gene3D" id="1.20.1250.20">
    <property type="entry name" value="MFS general substrate transporter like domains"/>
    <property type="match status" value="1"/>
</dbReference>
<dbReference type="OrthoDB" id="3357846at2759"/>
<feature type="transmembrane region" description="Helical" evidence="5">
    <location>
        <begin position="165"/>
        <end position="183"/>
    </location>
</feature>
<name>A0A9W9RBJ5_9EURO</name>
<dbReference type="RefSeq" id="XP_056574411.1">
    <property type="nucleotide sequence ID" value="XM_056728596.1"/>
</dbReference>
<feature type="domain" description="Major facilitator superfamily (MFS) profile" evidence="6">
    <location>
        <begin position="98"/>
        <end position="531"/>
    </location>
</feature>
<dbReference type="AlphaFoldDB" id="A0A9W9RBJ5"/>
<reference evidence="7" key="2">
    <citation type="journal article" date="2023" name="IMA Fungus">
        <title>Comparative genomic study of the Penicillium genus elucidates a diverse pangenome and 15 lateral gene transfer events.</title>
        <authorList>
            <person name="Petersen C."/>
            <person name="Sorensen T."/>
            <person name="Nielsen M.R."/>
            <person name="Sondergaard T.E."/>
            <person name="Sorensen J.L."/>
            <person name="Fitzpatrick D.A."/>
            <person name="Frisvad J.C."/>
            <person name="Nielsen K.L."/>
        </authorList>
    </citation>
    <scope>NUCLEOTIDE SEQUENCE</scope>
    <source>
        <strain evidence="7">IBT 3081</strain>
    </source>
</reference>
<dbReference type="GeneID" id="81467779"/>
<dbReference type="InterPro" id="IPR036259">
    <property type="entry name" value="MFS_trans_sf"/>
</dbReference>
<feature type="transmembrane region" description="Helical" evidence="5">
    <location>
        <begin position="438"/>
        <end position="463"/>
    </location>
</feature>
<evidence type="ECO:0000256" key="2">
    <source>
        <dbReference type="ARBA" id="ARBA00022692"/>
    </source>
</evidence>
<evidence type="ECO:0000259" key="6">
    <source>
        <dbReference type="PROSITE" id="PS50850"/>
    </source>
</evidence>
<dbReference type="InterPro" id="IPR011701">
    <property type="entry name" value="MFS"/>
</dbReference>
<dbReference type="CDD" id="cd17323">
    <property type="entry name" value="MFS_Tpo1_MDR_like"/>
    <property type="match status" value="1"/>
</dbReference>
<dbReference type="EMBL" id="JAPZBT010000006">
    <property type="protein sequence ID" value="KAJ5356264.1"/>
    <property type="molecule type" value="Genomic_DNA"/>
</dbReference>
<comment type="caution">
    <text evidence="7">The sequence shown here is derived from an EMBL/GenBank/DDBJ whole genome shotgun (WGS) entry which is preliminary data.</text>
</comment>
<dbReference type="Pfam" id="PF07690">
    <property type="entry name" value="MFS_1"/>
    <property type="match status" value="1"/>
</dbReference>
<gene>
    <name evidence="7" type="ORF">N7517_010873</name>
</gene>
<dbReference type="PANTHER" id="PTHR23502:SF23">
    <property type="entry name" value="FLUCONAZOLE RESISTANCE PROTEIN 1"/>
    <property type="match status" value="1"/>
</dbReference>
<accession>A0A9W9RBJ5</accession>
<dbReference type="PANTHER" id="PTHR23502">
    <property type="entry name" value="MAJOR FACILITATOR SUPERFAMILY"/>
    <property type="match status" value="1"/>
</dbReference>
<dbReference type="InterPro" id="IPR020846">
    <property type="entry name" value="MFS_dom"/>
</dbReference>
<keyword evidence="4 5" id="KW-0472">Membrane</keyword>
<feature type="transmembrane region" description="Helical" evidence="5">
    <location>
        <begin position="411"/>
        <end position="432"/>
    </location>
</feature>
<dbReference type="GO" id="GO:1990961">
    <property type="term" value="P:xenobiotic detoxification by transmembrane export across the plasma membrane"/>
    <property type="evidence" value="ECO:0007669"/>
    <property type="project" value="TreeGrafter"/>
</dbReference>
<keyword evidence="2 5" id="KW-0812">Transmembrane</keyword>
<feature type="transmembrane region" description="Helical" evidence="5">
    <location>
        <begin position="259"/>
        <end position="284"/>
    </location>
</feature>
<protein>
    <submittedName>
        <fullName evidence="7">Major facilitator superfamily domain-containing protein</fullName>
    </submittedName>
</protein>
<dbReference type="SUPFAM" id="SSF103473">
    <property type="entry name" value="MFS general substrate transporter"/>
    <property type="match status" value="1"/>
</dbReference>
<dbReference type="FunFam" id="1.20.1250.20:FF:000011">
    <property type="entry name" value="MFS multidrug transporter, putative"/>
    <property type="match status" value="1"/>
</dbReference>
<evidence type="ECO:0000256" key="5">
    <source>
        <dbReference type="SAM" id="Phobius"/>
    </source>
</evidence>
<reference evidence="7" key="1">
    <citation type="submission" date="2022-12" db="EMBL/GenBank/DDBJ databases">
        <authorList>
            <person name="Petersen C."/>
        </authorList>
    </citation>
    <scope>NUCLEOTIDE SEQUENCE</scope>
    <source>
        <strain evidence="7">IBT 3081</strain>
    </source>
</reference>
<feature type="transmembrane region" description="Helical" evidence="5">
    <location>
        <begin position="97"/>
        <end position="116"/>
    </location>
</feature>
<comment type="subcellular location">
    <subcellularLocation>
        <location evidence="1">Membrane</location>
        <topology evidence="1">Multi-pass membrane protein</topology>
    </subcellularLocation>
</comment>
<feature type="transmembrane region" description="Helical" evidence="5">
    <location>
        <begin position="505"/>
        <end position="526"/>
    </location>
</feature>
<dbReference type="PROSITE" id="PS50850">
    <property type="entry name" value="MFS"/>
    <property type="match status" value="1"/>
</dbReference>
<evidence type="ECO:0000313" key="7">
    <source>
        <dbReference type="EMBL" id="KAJ5356264.1"/>
    </source>
</evidence>